<dbReference type="Proteomes" id="UP000216624">
    <property type="component" value="Unassembled WGS sequence"/>
</dbReference>
<evidence type="ECO:0000313" key="5">
    <source>
        <dbReference type="Proteomes" id="UP000483820"/>
    </source>
</evidence>
<protein>
    <submittedName>
        <fullName evidence="3">Uncharacterized protein</fullName>
    </submittedName>
</protein>
<feature type="non-terminal residue" evidence="3">
    <location>
        <position position="1"/>
    </location>
</feature>
<comment type="caution">
    <text evidence="3">The sequence shown here is derived from an EMBL/GenBank/DDBJ whole genome shotgun (WGS) entry which is preliminary data.</text>
</comment>
<reference evidence="2 5" key="3">
    <citation type="submission" date="2019-12" db="EMBL/GenBank/DDBJ databases">
        <title>Chromosome-level assembly of the Caenorhabditis remanei genome.</title>
        <authorList>
            <person name="Teterina A.A."/>
            <person name="Willis J.H."/>
            <person name="Phillips P.C."/>
        </authorList>
    </citation>
    <scope>NUCLEOTIDE SEQUENCE [LARGE SCALE GENOMIC DNA]</scope>
    <source>
        <strain evidence="2 5">PX506</strain>
        <tissue evidence="2">Whole organism</tissue>
    </source>
</reference>
<organism evidence="3 4">
    <name type="scientific">Caenorhabditis remanei</name>
    <name type="common">Caenorhabditis vulgaris</name>
    <dbReference type="NCBI Taxonomy" id="31234"/>
    <lineage>
        <taxon>Eukaryota</taxon>
        <taxon>Metazoa</taxon>
        <taxon>Ecdysozoa</taxon>
        <taxon>Nematoda</taxon>
        <taxon>Chromadorea</taxon>
        <taxon>Rhabditida</taxon>
        <taxon>Rhabditina</taxon>
        <taxon>Rhabditomorpha</taxon>
        <taxon>Rhabditoidea</taxon>
        <taxon>Rhabditidae</taxon>
        <taxon>Peloderinae</taxon>
        <taxon>Caenorhabditis</taxon>
    </lineage>
</organism>
<accession>A0A260YNU4</accession>
<dbReference type="AlphaFoldDB" id="A0A260YNU4"/>
<feature type="signal peptide" evidence="1">
    <location>
        <begin position="1"/>
        <end position="20"/>
    </location>
</feature>
<evidence type="ECO:0000313" key="3">
    <source>
        <dbReference type="EMBL" id="OZF74964.1"/>
    </source>
</evidence>
<evidence type="ECO:0000256" key="1">
    <source>
        <dbReference type="SAM" id="SignalP"/>
    </source>
</evidence>
<dbReference type="EMBL" id="NMWX01000912">
    <property type="protein sequence ID" value="OZF74964.1"/>
    <property type="molecule type" value="Genomic_DNA"/>
</dbReference>
<reference evidence="4" key="1">
    <citation type="submission" date="2017-08" db="EMBL/GenBank/DDBJ databases">
        <authorList>
            <person name="Fierst J.L."/>
        </authorList>
    </citation>
    <scope>NUCLEOTIDE SEQUENCE [LARGE SCALE GENOMIC DNA]</scope>
    <source>
        <strain evidence="4">PX439</strain>
    </source>
</reference>
<dbReference type="Proteomes" id="UP000483820">
    <property type="component" value="Chromosome I"/>
</dbReference>
<proteinExistence type="predicted"/>
<evidence type="ECO:0000313" key="4">
    <source>
        <dbReference type="Proteomes" id="UP000216624"/>
    </source>
</evidence>
<name>A0A260YNU4_CAERE</name>
<keyword evidence="4" id="KW-1185">Reference proteome</keyword>
<sequence>MKLFQFLILLFSILFVNVSAIHHKRQVIRRKGMARDNFGNDQTLMGGRIGMVIRKPNIDPKGPIIKGKG</sequence>
<evidence type="ECO:0000313" key="2">
    <source>
        <dbReference type="EMBL" id="KAF1770359.1"/>
    </source>
</evidence>
<reference evidence="3" key="2">
    <citation type="submission" date="2017-08" db="EMBL/GenBank/DDBJ databases">
        <authorList>
            <person name="de Groot N.N."/>
        </authorList>
    </citation>
    <scope>NUCLEOTIDE SEQUENCE [LARGE SCALE GENOMIC DNA]</scope>
    <source>
        <strain evidence="3">PX439</strain>
    </source>
</reference>
<gene>
    <name evidence="3" type="ORF">FL82_12712</name>
    <name evidence="2" type="ORF">GCK72_002177</name>
</gene>
<dbReference type="EMBL" id="WUAV01000001">
    <property type="protein sequence ID" value="KAF1770359.1"/>
    <property type="molecule type" value="Genomic_DNA"/>
</dbReference>
<keyword evidence="1" id="KW-0732">Signal</keyword>
<feature type="chain" id="PRO_5044571640" evidence="1">
    <location>
        <begin position="21"/>
        <end position="69"/>
    </location>
</feature>